<feature type="transmembrane region" description="Helical" evidence="4">
    <location>
        <begin position="132"/>
        <end position="148"/>
    </location>
</feature>
<dbReference type="AlphaFoldDB" id="A0AAX1ND34"/>
<dbReference type="InterPro" id="IPR003675">
    <property type="entry name" value="Rce1/LyrA-like_dom"/>
</dbReference>
<feature type="transmembrane region" description="Helical" evidence="4">
    <location>
        <begin position="82"/>
        <end position="100"/>
    </location>
</feature>
<dbReference type="EMBL" id="CP076133">
    <property type="protein sequence ID" value="QWG05459.1"/>
    <property type="molecule type" value="Genomic_DNA"/>
</dbReference>
<keyword evidence="4" id="KW-1133">Transmembrane helix</keyword>
<dbReference type="RefSeq" id="WP_169661890.1">
    <property type="nucleotide sequence ID" value="NZ_CP076133.1"/>
</dbReference>
<keyword evidence="2 3" id="KW-0802">TPR repeat</keyword>
<dbReference type="PANTHER" id="PTHR44858:SF1">
    <property type="entry name" value="UDP-N-ACETYLGLUCOSAMINE--PEPTIDE N-ACETYLGLUCOSAMINYLTRANSFERASE SPINDLY-RELATED"/>
    <property type="match status" value="1"/>
</dbReference>
<proteinExistence type="predicted"/>
<dbReference type="Gene3D" id="1.25.40.10">
    <property type="entry name" value="Tetratricopeptide repeat domain"/>
    <property type="match status" value="2"/>
</dbReference>
<keyword evidence="4" id="KW-0812">Transmembrane</keyword>
<dbReference type="KEGG" id="fya:KMW28_23865"/>
<keyword evidence="7" id="KW-1185">Reference proteome</keyword>
<evidence type="ECO:0000313" key="6">
    <source>
        <dbReference type="EMBL" id="QWG05459.1"/>
    </source>
</evidence>
<dbReference type="InterPro" id="IPR019734">
    <property type="entry name" value="TPR_rpt"/>
</dbReference>
<dbReference type="Pfam" id="PF13181">
    <property type="entry name" value="TPR_8"/>
    <property type="match status" value="1"/>
</dbReference>
<dbReference type="InterPro" id="IPR011990">
    <property type="entry name" value="TPR-like_helical_dom_sf"/>
</dbReference>
<feature type="transmembrane region" description="Helical" evidence="4">
    <location>
        <begin position="192"/>
        <end position="208"/>
    </location>
</feature>
<evidence type="ECO:0000256" key="2">
    <source>
        <dbReference type="ARBA" id="ARBA00022803"/>
    </source>
</evidence>
<dbReference type="Proteomes" id="UP000678679">
    <property type="component" value="Chromosome 2"/>
</dbReference>
<evidence type="ECO:0000256" key="1">
    <source>
        <dbReference type="ARBA" id="ARBA00022737"/>
    </source>
</evidence>
<feature type="transmembrane region" description="Helical" evidence="4">
    <location>
        <begin position="106"/>
        <end position="127"/>
    </location>
</feature>
<feature type="transmembrane region" description="Helical" evidence="4">
    <location>
        <begin position="154"/>
        <end position="172"/>
    </location>
</feature>
<sequence>MNNKRVFTAIFVTLITIIIISLLELLFLNKLTIIQIFYHGSIKEFTGLMIQLFFNSFTEEIIIKWFVLSQLLVKLKNRDQKWAIIITSLYFSFLHIPRFVDEGDTSYVLRGCIFTFLFSFITSFIYIKRRNFILIVVFHFLNNLPIEFDLEYHRFFQNTLLLFIFLYIFSWVDKIKLFDFYYSFKIKVNKKVSLIIGTLLLIIIYFLPNTNKDKYNFALGYYENDNNEKSLEYINQIIENDDTFSDAYVLKGRLQQDIYDFDSAIVNYDKAIELDTNNTEALYYRGIVHHNMKNYEAAIQDLKDPIERKYNTVTAYQARGESYFKLNEYQKAIYDFNEAAVLKKGNITAYRGLGKTYVKLEEFDKGIEYFEKALFYGDSSYLNLFYLLDAQMQKNDDVNVEKVFKMIKAREFSIDKYYFVRANMSLYYGDYQEAIGHLKESVKYGYPKGVTYYFISVTYQKLDDIENEKKYLLYSADEGYQEAERILKERFGIRIIE</sequence>
<dbReference type="PANTHER" id="PTHR44858">
    <property type="entry name" value="TETRATRICOPEPTIDE REPEAT PROTEIN 6"/>
    <property type="match status" value="1"/>
</dbReference>
<dbReference type="GO" id="GO:0080120">
    <property type="term" value="P:CAAX-box protein maturation"/>
    <property type="evidence" value="ECO:0007669"/>
    <property type="project" value="UniProtKB-ARBA"/>
</dbReference>
<keyword evidence="4" id="KW-0472">Membrane</keyword>
<dbReference type="Pfam" id="PF02517">
    <property type="entry name" value="Rce1-like"/>
    <property type="match status" value="1"/>
</dbReference>
<evidence type="ECO:0000256" key="3">
    <source>
        <dbReference type="PROSITE-ProRule" id="PRU00339"/>
    </source>
</evidence>
<reference evidence="6 7" key="1">
    <citation type="submission" date="2021-05" db="EMBL/GenBank/DDBJ databases">
        <title>Comparative genomic studies on the polysaccharide-degrading batcterial strains of the Flammeovirga genus.</title>
        <authorList>
            <person name="Zewei F."/>
            <person name="Zheng Z."/>
            <person name="Yu L."/>
            <person name="Ruyue G."/>
            <person name="Yanhong M."/>
            <person name="Yuanyuan C."/>
            <person name="Jingyan G."/>
            <person name="Wenjun H."/>
        </authorList>
    </citation>
    <scope>NUCLEOTIDE SEQUENCE [LARGE SCALE GENOMIC DNA]</scope>
    <source>
        <strain evidence="6 7">NBRC:100898</strain>
    </source>
</reference>
<feature type="repeat" description="TPR" evidence="3">
    <location>
        <begin position="313"/>
        <end position="346"/>
    </location>
</feature>
<dbReference type="SMART" id="SM00028">
    <property type="entry name" value="TPR"/>
    <property type="match status" value="6"/>
</dbReference>
<name>A0AAX1ND34_9BACT</name>
<accession>A0AAX1ND34</accession>
<feature type="repeat" description="TPR" evidence="3">
    <location>
        <begin position="245"/>
        <end position="278"/>
    </location>
</feature>
<protein>
    <submittedName>
        <fullName evidence="6">Tetratricopeptide repeat protein</fullName>
    </submittedName>
</protein>
<evidence type="ECO:0000313" key="7">
    <source>
        <dbReference type="Proteomes" id="UP000678679"/>
    </source>
</evidence>
<dbReference type="PROSITE" id="PS50005">
    <property type="entry name" value="TPR"/>
    <property type="match status" value="3"/>
</dbReference>
<evidence type="ECO:0000259" key="5">
    <source>
        <dbReference type="Pfam" id="PF02517"/>
    </source>
</evidence>
<dbReference type="SUPFAM" id="SSF48452">
    <property type="entry name" value="TPR-like"/>
    <property type="match status" value="1"/>
</dbReference>
<organism evidence="6 7">
    <name type="scientific">Flammeovirga yaeyamensis</name>
    <dbReference type="NCBI Taxonomy" id="367791"/>
    <lineage>
        <taxon>Bacteria</taxon>
        <taxon>Pseudomonadati</taxon>
        <taxon>Bacteroidota</taxon>
        <taxon>Cytophagia</taxon>
        <taxon>Cytophagales</taxon>
        <taxon>Flammeovirgaceae</taxon>
        <taxon>Flammeovirga</taxon>
    </lineage>
</organism>
<dbReference type="Pfam" id="PF12895">
    <property type="entry name" value="ANAPC3"/>
    <property type="match status" value="1"/>
</dbReference>
<dbReference type="GO" id="GO:0004175">
    <property type="term" value="F:endopeptidase activity"/>
    <property type="evidence" value="ECO:0007669"/>
    <property type="project" value="UniProtKB-ARBA"/>
</dbReference>
<gene>
    <name evidence="6" type="ORF">KMW28_23865</name>
</gene>
<keyword evidence="1" id="KW-0677">Repeat</keyword>
<evidence type="ECO:0000256" key="4">
    <source>
        <dbReference type="SAM" id="Phobius"/>
    </source>
</evidence>
<feature type="domain" description="CAAX prenyl protease 2/Lysostaphin resistance protein A-like" evidence="5">
    <location>
        <begin position="47"/>
        <end position="144"/>
    </location>
</feature>
<feature type="repeat" description="TPR" evidence="3">
    <location>
        <begin position="347"/>
        <end position="380"/>
    </location>
</feature>
<dbReference type="InterPro" id="IPR050498">
    <property type="entry name" value="Ycf3"/>
</dbReference>
<feature type="transmembrane region" description="Helical" evidence="4">
    <location>
        <begin position="6"/>
        <end position="28"/>
    </location>
</feature>